<accession>A0A7J6TDS4</accession>
<keyword evidence="1" id="KW-1133">Transmembrane helix</keyword>
<protein>
    <submittedName>
        <fullName evidence="2">Uncharacterized protein</fullName>
    </submittedName>
</protein>
<comment type="caution">
    <text evidence="2">The sequence shown here is derived from an EMBL/GenBank/DDBJ whole genome shotgun (WGS) entry which is preliminary data.</text>
</comment>
<proteinExistence type="predicted"/>
<sequence>MGELMQRACRVTCDSCEGGSRAPVVGTTGPPDAGLEETLPAGAFVVVVAIDTFYQSRRLAATRWLSAIRTDTAVARQFLTDFRRTLVEVHGVDVPDTLWVNVTRGPTAAALDGNIDPGSREDADGDGSGTVVAVVVTVVGVLLLAAGGGYIINRRRRLSRRYENGGKGQSSAGWMQVIHRWLPRGIYSRYNEVAPVEQPMSAGVPLYVGARVRLMGLRRVEYNGLDGVVQSGPASTAEGPPRWPVGAEWKLTERRLLSCE</sequence>
<evidence type="ECO:0000313" key="2">
    <source>
        <dbReference type="EMBL" id="KAF4742540.1"/>
    </source>
</evidence>
<dbReference type="AlphaFoldDB" id="A0A7J6TDS4"/>
<evidence type="ECO:0000256" key="1">
    <source>
        <dbReference type="SAM" id="Phobius"/>
    </source>
</evidence>
<organism evidence="2 3">
    <name type="scientific">Perkinsus olseni</name>
    <name type="common">Perkinsus atlanticus</name>
    <dbReference type="NCBI Taxonomy" id="32597"/>
    <lineage>
        <taxon>Eukaryota</taxon>
        <taxon>Sar</taxon>
        <taxon>Alveolata</taxon>
        <taxon>Perkinsozoa</taxon>
        <taxon>Perkinsea</taxon>
        <taxon>Perkinsida</taxon>
        <taxon>Perkinsidae</taxon>
        <taxon>Perkinsus</taxon>
    </lineage>
</organism>
<reference evidence="2 3" key="1">
    <citation type="submission" date="2020-04" db="EMBL/GenBank/DDBJ databases">
        <title>Perkinsus olseni comparative genomics.</title>
        <authorList>
            <person name="Bogema D.R."/>
        </authorList>
    </citation>
    <scope>NUCLEOTIDE SEQUENCE [LARGE SCALE GENOMIC DNA]</scope>
    <source>
        <strain evidence="2 3">ATCC PRA-207</strain>
    </source>
</reference>
<evidence type="ECO:0000313" key="3">
    <source>
        <dbReference type="Proteomes" id="UP000553632"/>
    </source>
</evidence>
<keyword evidence="3" id="KW-1185">Reference proteome</keyword>
<keyword evidence="1" id="KW-0812">Transmembrane</keyword>
<keyword evidence="1" id="KW-0472">Membrane</keyword>
<feature type="transmembrane region" description="Helical" evidence="1">
    <location>
        <begin position="131"/>
        <end position="152"/>
    </location>
</feature>
<feature type="non-terminal residue" evidence="2">
    <location>
        <position position="1"/>
    </location>
</feature>
<name>A0A7J6TDS4_PEROL</name>
<dbReference type="EMBL" id="JABANO010012005">
    <property type="protein sequence ID" value="KAF4742540.1"/>
    <property type="molecule type" value="Genomic_DNA"/>
</dbReference>
<dbReference type="Proteomes" id="UP000553632">
    <property type="component" value="Unassembled WGS sequence"/>
</dbReference>
<gene>
    <name evidence="2" type="ORF">FOZ63_012291</name>
</gene>